<dbReference type="InterPro" id="IPR006624">
    <property type="entry name" value="Beta-propeller_rpt_TECPR"/>
</dbReference>
<organism evidence="5 6">
    <name type="scientific">Astyanax mexicanus</name>
    <name type="common">Blind cave fish</name>
    <name type="synonym">Astyanax fasciatus mexicanus</name>
    <dbReference type="NCBI Taxonomy" id="7994"/>
    <lineage>
        <taxon>Eukaryota</taxon>
        <taxon>Metazoa</taxon>
        <taxon>Chordata</taxon>
        <taxon>Craniata</taxon>
        <taxon>Vertebrata</taxon>
        <taxon>Euteleostomi</taxon>
        <taxon>Actinopterygii</taxon>
        <taxon>Neopterygii</taxon>
        <taxon>Teleostei</taxon>
        <taxon>Ostariophysi</taxon>
        <taxon>Characiformes</taxon>
        <taxon>Characoidei</taxon>
        <taxon>Acestrorhamphidae</taxon>
        <taxon>Acestrorhamphinae</taxon>
        <taxon>Astyanax</taxon>
    </lineage>
</organism>
<dbReference type="RefSeq" id="XP_049322855.1">
    <property type="nucleotide sequence ID" value="XM_049466898.1"/>
</dbReference>
<evidence type="ECO:0000313" key="4">
    <source>
        <dbReference type="EMBL" id="KAG9265229.1"/>
    </source>
</evidence>
<dbReference type="PROSITE" id="PS51257">
    <property type="entry name" value="PROKAR_LIPOPROTEIN"/>
    <property type="match status" value="1"/>
</dbReference>
<dbReference type="GO" id="GO:0030246">
    <property type="term" value="F:carbohydrate binding"/>
    <property type="evidence" value="ECO:0007669"/>
    <property type="project" value="UniProtKB-KW"/>
</dbReference>
<name>A0A8B9H4J0_ASTMX</name>
<dbReference type="GeneID" id="103043883"/>
<dbReference type="Pfam" id="PF19193">
    <property type="entry name" value="Tectonin"/>
    <property type="match status" value="1"/>
</dbReference>
<dbReference type="PANTHER" id="PTHR23250:SF3">
    <property type="entry name" value="FISH-EGG LECTIN-LIKE ISOFORM X1-RELATED"/>
    <property type="match status" value="1"/>
</dbReference>
<feature type="chain" id="PRO_5044668859" evidence="3">
    <location>
        <begin position="20"/>
        <end position="256"/>
    </location>
</feature>
<comment type="similarity">
    <text evidence="2">Belongs to the tectonin family.</text>
</comment>
<dbReference type="InterPro" id="IPR051513">
    <property type="entry name" value="Tectonin_beta-prop"/>
</dbReference>
<dbReference type="PANTHER" id="PTHR23250">
    <property type="entry name" value="DYSFERLIN-RELATED"/>
    <property type="match status" value="1"/>
</dbReference>
<keyword evidence="3" id="KW-0732">Signal</keyword>
<dbReference type="OMA" id="VWGVNTH"/>
<protein>
    <submittedName>
        <fullName evidence="4">Fish-egg lectin-like</fullName>
    </submittedName>
</protein>
<dbReference type="Proteomes" id="UP000694621">
    <property type="component" value="Unplaced"/>
</dbReference>
<dbReference type="OrthoDB" id="166585at2759"/>
<evidence type="ECO:0000256" key="2">
    <source>
        <dbReference type="ARBA" id="ARBA00038331"/>
    </source>
</evidence>
<gene>
    <name evidence="5" type="primary">LOC103043883</name>
    <name evidence="4" type="ORF">AMEX_G21601</name>
</gene>
<evidence type="ECO:0000256" key="3">
    <source>
        <dbReference type="SAM" id="SignalP"/>
    </source>
</evidence>
<evidence type="ECO:0000313" key="5">
    <source>
        <dbReference type="Ensembl" id="ENSAMXP00005007279.1"/>
    </source>
</evidence>
<dbReference type="SMART" id="SM00706">
    <property type="entry name" value="TECPR"/>
    <property type="match status" value="6"/>
</dbReference>
<dbReference type="Proteomes" id="UP000752171">
    <property type="component" value="Unassembled WGS sequence"/>
</dbReference>
<feature type="signal peptide" evidence="3">
    <location>
        <begin position="1"/>
        <end position="19"/>
    </location>
</feature>
<reference evidence="5" key="2">
    <citation type="submission" date="2025-05" db="UniProtKB">
        <authorList>
            <consortium name="Ensembl"/>
        </authorList>
    </citation>
    <scope>IDENTIFICATION</scope>
</reference>
<dbReference type="Ensembl" id="ENSAMXT00005008220.1">
    <property type="protein sequence ID" value="ENSAMXP00005007279.1"/>
    <property type="gene ID" value="ENSAMXG00005004362.1"/>
</dbReference>
<dbReference type="AlphaFoldDB" id="A0A8B9H4J0"/>
<evidence type="ECO:0000256" key="1">
    <source>
        <dbReference type="ARBA" id="ARBA00022734"/>
    </source>
</evidence>
<evidence type="ECO:0000313" key="6">
    <source>
        <dbReference type="Proteomes" id="UP000694621"/>
    </source>
</evidence>
<keyword evidence="1" id="KW-0430">Lectin</keyword>
<sequence>MKRTAVLFLLPTLWTACLTLECTSVSGRLKQVDAGNGHVFGVCPKGEVFTLYGSSLIRIPGQLKHVSVGPAGVWGVNSTNHIHRLVKGDWVTAPGLMKQVDAGGKLFAAGLNMGGVVFCLGEEATTGFAGPGSPASWTQLPARLKYYSCGPYSCWGVNTADEIFILKGVTPTACGGSLEFQPITGSLSMIEVSTDGRVYGVNSVGDIYQREGILPCNPAGTGWRHVSYSEKVKHVSYDLGHLWLIGKDNRIMDCTE</sequence>
<reference evidence="4 7" key="1">
    <citation type="submission" date="2021-07" db="EMBL/GenBank/DDBJ databases">
        <authorList>
            <person name="Imarazene B."/>
            <person name="Zahm M."/>
            <person name="Klopp C."/>
            <person name="Cabau C."/>
            <person name="Beille S."/>
            <person name="Jouanno E."/>
            <person name="Castinel A."/>
            <person name="Lluch J."/>
            <person name="Gil L."/>
            <person name="Kuchtly C."/>
            <person name="Lopez Roques C."/>
            <person name="Donnadieu C."/>
            <person name="Parrinello H."/>
            <person name="Journot L."/>
            <person name="Du K."/>
            <person name="Schartl M."/>
            <person name="Retaux S."/>
            <person name="Guiguen Y."/>
        </authorList>
    </citation>
    <scope>NUCLEOTIDE SEQUENCE [LARGE SCALE GENOMIC DNA]</scope>
    <source>
        <strain evidence="4">Pach_M1</strain>
        <tissue evidence="4">Testis</tissue>
    </source>
</reference>
<proteinExistence type="inferred from homology"/>
<accession>A0A8B9H4J0</accession>
<dbReference type="EMBL" id="JAICCE010000018">
    <property type="protein sequence ID" value="KAG9265229.1"/>
    <property type="molecule type" value="Genomic_DNA"/>
</dbReference>
<evidence type="ECO:0000313" key="7">
    <source>
        <dbReference type="Proteomes" id="UP000752171"/>
    </source>
</evidence>